<reference evidence="1 2" key="1">
    <citation type="submission" date="2016-12" db="EMBL/GenBank/DDBJ databases">
        <title>The genomes of Aspergillus section Nigri reveals drivers in fungal speciation.</title>
        <authorList>
            <consortium name="DOE Joint Genome Institute"/>
            <person name="Vesth T.C."/>
            <person name="Nybo J."/>
            <person name="Theobald S."/>
            <person name="Brandl J."/>
            <person name="Frisvad J.C."/>
            <person name="Nielsen K.F."/>
            <person name="Lyhne E.K."/>
            <person name="Kogle M.E."/>
            <person name="Kuo A."/>
            <person name="Riley R."/>
            <person name="Clum A."/>
            <person name="Nolan M."/>
            <person name="Lipzen A."/>
            <person name="Salamov A."/>
            <person name="Henrissat B."/>
            <person name="Wiebenga A."/>
            <person name="De Vries R.P."/>
            <person name="Grigoriev I.V."/>
            <person name="Mortensen U.H."/>
            <person name="Andersen M.R."/>
            <person name="Baker S.E."/>
        </authorList>
    </citation>
    <scope>NUCLEOTIDE SEQUENCE [LARGE SCALE GENOMIC DNA]</scope>
    <source>
        <strain evidence="1 2">IBT 23096</strain>
    </source>
</reference>
<comment type="caution">
    <text evidence="1">The sequence shown here is derived from an EMBL/GenBank/DDBJ whole genome shotgun (WGS) entry which is preliminary data.</text>
</comment>
<dbReference type="Proteomes" id="UP000234275">
    <property type="component" value="Unassembled WGS sequence"/>
</dbReference>
<protein>
    <submittedName>
        <fullName evidence="1">Uncharacterized protein</fullName>
    </submittedName>
</protein>
<name>A0A2I2FQV1_9EURO</name>
<dbReference type="EMBL" id="MSFO01000015">
    <property type="protein sequence ID" value="PLB42991.1"/>
    <property type="molecule type" value="Genomic_DNA"/>
</dbReference>
<organism evidence="1 2">
    <name type="scientific">Aspergillus steynii IBT 23096</name>
    <dbReference type="NCBI Taxonomy" id="1392250"/>
    <lineage>
        <taxon>Eukaryota</taxon>
        <taxon>Fungi</taxon>
        <taxon>Dikarya</taxon>
        <taxon>Ascomycota</taxon>
        <taxon>Pezizomycotina</taxon>
        <taxon>Eurotiomycetes</taxon>
        <taxon>Eurotiomycetidae</taxon>
        <taxon>Eurotiales</taxon>
        <taxon>Aspergillaceae</taxon>
        <taxon>Aspergillus</taxon>
        <taxon>Aspergillus subgen. Circumdati</taxon>
    </lineage>
</organism>
<evidence type="ECO:0000313" key="1">
    <source>
        <dbReference type="EMBL" id="PLB42991.1"/>
    </source>
</evidence>
<sequence length="64" mass="7601">MRFPRRKGPAGPVLAVRRTGQPDPRFNYELFNCNNFNIRYWSWNYRGCWHQTCPPILVIGMSTI</sequence>
<accession>A0A2I2FQV1</accession>
<dbReference type="VEuPathDB" id="FungiDB:P170DRAFT_78608"/>
<keyword evidence="2" id="KW-1185">Reference proteome</keyword>
<proteinExistence type="predicted"/>
<gene>
    <name evidence="1" type="ORF">P170DRAFT_78608</name>
</gene>
<dbReference type="AlphaFoldDB" id="A0A2I2FQV1"/>
<evidence type="ECO:0000313" key="2">
    <source>
        <dbReference type="Proteomes" id="UP000234275"/>
    </source>
</evidence>